<feature type="transmembrane region" description="Helical" evidence="7">
    <location>
        <begin position="224"/>
        <end position="245"/>
    </location>
</feature>
<feature type="transmembrane region" description="Helical" evidence="7">
    <location>
        <begin position="61"/>
        <end position="79"/>
    </location>
</feature>
<protein>
    <submittedName>
        <fullName evidence="9">Membrane associated rhomboid family serine protease</fullName>
    </submittedName>
</protein>
<dbReference type="GO" id="GO:0004252">
    <property type="term" value="F:serine-type endopeptidase activity"/>
    <property type="evidence" value="ECO:0007669"/>
    <property type="project" value="InterPro"/>
</dbReference>
<dbReference type="GO" id="GO:0016020">
    <property type="term" value="C:membrane"/>
    <property type="evidence" value="ECO:0007669"/>
    <property type="project" value="UniProtKB-SubCell"/>
</dbReference>
<dbReference type="InterPro" id="IPR022764">
    <property type="entry name" value="Peptidase_S54_rhomboid_dom"/>
</dbReference>
<comment type="subcellular location">
    <subcellularLocation>
        <location evidence="1">Membrane</location>
        <topology evidence="1">Multi-pass membrane protein</topology>
    </subcellularLocation>
</comment>
<dbReference type="PANTHER" id="PTHR43731">
    <property type="entry name" value="RHOMBOID PROTEASE"/>
    <property type="match status" value="1"/>
</dbReference>
<feature type="transmembrane region" description="Helical" evidence="7">
    <location>
        <begin position="100"/>
        <end position="120"/>
    </location>
</feature>
<keyword evidence="3 7" id="KW-0812">Transmembrane</keyword>
<evidence type="ECO:0000313" key="9">
    <source>
        <dbReference type="EMBL" id="MBB6136051.1"/>
    </source>
</evidence>
<dbReference type="GO" id="GO:0006508">
    <property type="term" value="P:proteolysis"/>
    <property type="evidence" value="ECO:0007669"/>
    <property type="project" value="UniProtKB-KW"/>
</dbReference>
<dbReference type="PANTHER" id="PTHR43731:SF14">
    <property type="entry name" value="PRESENILIN-ASSOCIATED RHOMBOID-LIKE PROTEIN, MITOCHONDRIAL"/>
    <property type="match status" value="1"/>
</dbReference>
<feature type="domain" description="Peptidase S54 rhomboid" evidence="8">
    <location>
        <begin position="59"/>
        <end position="216"/>
    </location>
</feature>
<dbReference type="InterPro" id="IPR035952">
    <property type="entry name" value="Rhomboid-like_sf"/>
</dbReference>
<evidence type="ECO:0000256" key="6">
    <source>
        <dbReference type="ARBA" id="ARBA00023136"/>
    </source>
</evidence>
<comment type="caution">
    <text evidence="9">The sequence shown here is derived from an EMBL/GenBank/DDBJ whole genome shotgun (WGS) entry which is preliminary data.</text>
</comment>
<dbReference type="InterPro" id="IPR050925">
    <property type="entry name" value="Rhomboid_protease_S54"/>
</dbReference>
<feature type="transmembrane region" description="Helical" evidence="7">
    <location>
        <begin position="140"/>
        <end position="162"/>
    </location>
</feature>
<dbReference type="SUPFAM" id="SSF144091">
    <property type="entry name" value="Rhomboid-like"/>
    <property type="match status" value="1"/>
</dbReference>
<evidence type="ECO:0000256" key="3">
    <source>
        <dbReference type="ARBA" id="ARBA00022692"/>
    </source>
</evidence>
<dbReference type="EMBL" id="JACHBX010000005">
    <property type="protein sequence ID" value="MBB6136051.1"/>
    <property type="molecule type" value="Genomic_DNA"/>
</dbReference>
<evidence type="ECO:0000256" key="2">
    <source>
        <dbReference type="ARBA" id="ARBA00009045"/>
    </source>
</evidence>
<keyword evidence="9" id="KW-0645">Protease</keyword>
<evidence type="ECO:0000259" key="8">
    <source>
        <dbReference type="Pfam" id="PF01694"/>
    </source>
</evidence>
<evidence type="ECO:0000313" key="10">
    <source>
        <dbReference type="Proteomes" id="UP000540787"/>
    </source>
</evidence>
<evidence type="ECO:0000256" key="5">
    <source>
        <dbReference type="ARBA" id="ARBA00022989"/>
    </source>
</evidence>
<dbReference type="Pfam" id="PF01694">
    <property type="entry name" value="Rhomboid"/>
    <property type="match status" value="1"/>
</dbReference>
<sequence length="281" mass="29504">MQTTPGTRPSFFTSPTFWLILLNMGAWVYLGMNGVDWMSPSPADLTAWGGNLGPYTLTGDWTRLVTSMFLHGGALHLGLNMFMLSQIGPLSEAVWGRTRFALLYLLSGLFGGLASAWWYAGVAVRNTSYELVPSAMGFTPHFATTVSIGASGALLGASGALLVHALCAGTAAKIELKVIFQVVVLNIGMGFLMTGTDNAAHVGGALAGIAIGALLMLPGRVLRIGTAVQSAVVFAVSLGVLVVLVRQPPSDQVSRIAHILRASEVLAAQRDAARAVNPERP</sequence>
<gene>
    <name evidence="9" type="ORF">HD842_004228</name>
</gene>
<reference evidence="9 10" key="1">
    <citation type="submission" date="2020-08" db="EMBL/GenBank/DDBJ databases">
        <title>The Agave Microbiome: Exploring the role of microbial communities in plant adaptations to desert environments.</title>
        <authorList>
            <person name="Partida-Martinez L.P."/>
        </authorList>
    </citation>
    <scope>NUCLEOTIDE SEQUENCE [LARGE SCALE GENOMIC DNA]</scope>
    <source>
        <strain evidence="9 10">AT3.2</strain>
    </source>
</reference>
<feature type="transmembrane region" description="Helical" evidence="7">
    <location>
        <begin position="199"/>
        <end position="217"/>
    </location>
</feature>
<dbReference type="AlphaFoldDB" id="A0A7W9X402"/>
<feature type="transmembrane region" description="Helical" evidence="7">
    <location>
        <begin position="174"/>
        <end position="193"/>
    </location>
</feature>
<organism evidence="9 10">
    <name type="scientific">Massilia aurea</name>
    <dbReference type="NCBI Taxonomy" id="373040"/>
    <lineage>
        <taxon>Bacteria</taxon>
        <taxon>Pseudomonadati</taxon>
        <taxon>Pseudomonadota</taxon>
        <taxon>Betaproteobacteria</taxon>
        <taxon>Burkholderiales</taxon>
        <taxon>Oxalobacteraceae</taxon>
        <taxon>Telluria group</taxon>
        <taxon>Massilia</taxon>
    </lineage>
</organism>
<keyword evidence="4" id="KW-0378">Hydrolase</keyword>
<keyword evidence="6 7" id="KW-0472">Membrane</keyword>
<keyword evidence="5 7" id="KW-1133">Transmembrane helix</keyword>
<feature type="transmembrane region" description="Helical" evidence="7">
    <location>
        <begin position="12"/>
        <end position="30"/>
    </location>
</feature>
<accession>A0A7W9X402</accession>
<name>A0A7W9X402_9BURK</name>
<proteinExistence type="inferred from homology"/>
<dbReference type="RefSeq" id="WP_183556984.1">
    <property type="nucleotide sequence ID" value="NZ_JACHBX010000005.1"/>
</dbReference>
<evidence type="ECO:0000256" key="1">
    <source>
        <dbReference type="ARBA" id="ARBA00004141"/>
    </source>
</evidence>
<dbReference type="Proteomes" id="UP000540787">
    <property type="component" value="Unassembled WGS sequence"/>
</dbReference>
<keyword evidence="10" id="KW-1185">Reference proteome</keyword>
<evidence type="ECO:0000256" key="4">
    <source>
        <dbReference type="ARBA" id="ARBA00022801"/>
    </source>
</evidence>
<evidence type="ECO:0000256" key="7">
    <source>
        <dbReference type="SAM" id="Phobius"/>
    </source>
</evidence>
<dbReference type="Gene3D" id="1.20.1540.10">
    <property type="entry name" value="Rhomboid-like"/>
    <property type="match status" value="1"/>
</dbReference>
<comment type="similarity">
    <text evidence="2">Belongs to the peptidase S54 family.</text>
</comment>